<reference evidence="2 3" key="1">
    <citation type="submission" date="2024-06" db="EMBL/GenBank/DDBJ databases">
        <title>Genomics of switchgrass bacterial isolates.</title>
        <authorList>
            <person name="Shade A."/>
        </authorList>
    </citation>
    <scope>NUCLEOTIDE SEQUENCE [LARGE SCALE GENOMIC DNA]</scope>
    <source>
        <strain evidence="2 3">PvP084</strain>
    </source>
</reference>
<protein>
    <recommendedName>
        <fullName evidence="1">TIR domain-containing protein</fullName>
    </recommendedName>
</protein>
<dbReference type="InterPro" id="IPR000157">
    <property type="entry name" value="TIR_dom"/>
</dbReference>
<dbReference type="InterPro" id="IPR035897">
    <property type="entry name" value="Toll_tir_struct_dom_sf"/>
</dbReference>
<comment type="caution">
    <text evidence="2">The sequence shown here is derived from an EMBL/GenBank/DDBJ whole genome shotgun (WGS) entry which is preliminary data.</text>
</comment>
<dbReference type="Proteomes" id="UP001549119">
    <property type="component" value="Unassembled WGS sequence"/>
</dbReference>
<sequence>MYNLFVSGDDEAWHGEPFDIELSRCVREYTAPEITERYGSLDRQAVAALKRLPCIFAYEAVHELPPQFGRIVDVTRRHNEVRVEYRLEPVNPFLVHDDLASLAFELEIGKLEMNRTHWAVKEVNLVRELARKGVPLPDWAQRSRINISTHQFDVALSFPGEQRKLVEQIAAELEHDLGPDRCFYDRNYTGHLARPGMDVLLQGIYRERSRLIVVFISGSYQAKDWCGVEFHAIRDIINRREGDRVMYIKTGEGDVEGVLPNDGYVDARHYTARQLAEFIQQRLEELEM</sequence>
<proteinExistence type="predicted"/>
<dbReference type="PROSITE" id="PS50104">
    <property type="entry name" value="TIR"/>
    <property type="match status" value="1"/>
</dbReference>
<accession>A0ABV2NTZ4</accession>
<dbReference type="RefSeq" id="WP_209651093.1">
    <property type="nucleotide sequence ID" value="NZ_JBEPNV010000005.1"/>
</dbReference>
<name>A0ABV2NTZ4_9HYPH</name>
<evidence type="ECO:0000313" key="3">
    <source>
        <dbReference type="Proteomes" id="UP001549119"/>
    </source>
</evidence>
<evidence type="ECO:0000313" key="2">
    <source>
        <dbReference type="EMBL" id="MET3869975.1"/>
    </source>
</evidence>
<keyword evidence="3" id="KW-1185">Reference proteome</keyword>
<dbReference type="Pfam" id="PF13676">
    <property type="entry name" value="TIR_2"/>
    <property type="match status" value="1"/>
</dbReference>
<dbReference type="EMBL" id="JBEPNW010000008">
    <property type="protein sequence ID" value="MET3869975.1"/>
    <property type="molecule type" value="Genomic_DNA"/>
</dbReference>
<dbReference type="Gene3D" id="3.40.50.10140">
    <property type="entry name" value="Toll/interleukin-1 receptor homology (TIR) domain"/>
    <property type="match status" value="1"/>
</dbReference>
<gene>
    <name evidence="2" type="ORF">ABIC20_007360</name>
</gene>
<evidence type="ECO:0000259" key="1">
    <source>
        <dbReference type="PROSITE" id="PS50104"/>
    </source>
</evidence>
<dbReference type="SUPFAM" id="SSF52200">
    <property type="entry name" value="Toll/Interleukin receptor TIR domain"/>
    <property type="match status" value="1"/>
</dbReference>
<feature type="domain" description="TIR" evidence="1">
    <location>
        <begin position="150"/>
        <end position="288"/>
    </location>
</feature>
<organism evidence="2 3">
    <name type="scientific">Methylobacterium radiotolerans</name>
    <dbReference type="NCBI Taxonomy" id="31998"/>
    <lineage>
        <taxon>Bacteria</taxon>
        <taxon>Pseudomonadati</taxon>
        <taxon>Pseudomonadota</taxon>
        <taxon>Alphaproteobacteria</taxon>
        <taxon>Hyphomicrobiales</taxon>
        <taxon>Methylobacteriaceae</taxon>
        <taxon>Methylobacterium</taxon>
    </lineage>
</organism>